<organism evidence="1 2">
    <name type="scientific">Kribbella turkmenica</name>
    <dbReference type="NCBI Taxonomy" id="2530375"/>
    <lineage>
        <taxon>Bacteria</taxon>
        <taxon>Bacillati</taxon>
        <taxon>Actinomycetota</taxon>
        <taxon>Actinomycetes</taxon>
        <taxon>Propionibacteriales</taxon>
        <taxon>Kribbellaceae</taxon>
        <taxon>Kribbella</taxon>
    </lineage>
</organism>
<keyword evidence="2" id="KW-1185">Reference proteome</keyword>
<dbReference type="GO" id="GO:0016706">
    <property type="term" value="F:2-oxoglutarate-dependent dioxygenase activity"/>
    <property type="evidence" value="ECO:0007669"/>
    <property type="project" value="UniProtKB-ARBA"/>
</dbReference>
<sequence>MAALDTSPTPPPRSTRPELETDYTLSRSAIAHFAEHGFVKLKNVLSPETIAAYEPEITGKVIELNTQDLPLAARDTYGRAFLQVANLWQDSEQVLEFVSSPRLARIAAQLLGVQSVRLYHDQALYKESGGGVTPWHADQYYWPFATDRCVTVWVPLQETPMEMGPLSFAAGSHVFEYGRDLPISDESERVLQEVLAEQDFPEFSEPYELGEVSYHLGWTFHHAPPNRTGVPRRVMTIIYVDAAMEIAEPNNRYQEADLASWMPGNRPGELISSPLNPVLY</sequence>
<dbReference type="PANTHER" id="PTHR20883:SF49">
    <property type="entry name" value="PHYTANOYL-COA DIOXYGENASE"/>
    <property type="match status" value="1"/>
</dbReference>
<protein>
    <submittedName>
        <fullName evidence="1">Phytanoyl-CoA dioxygenase</fullName>
    </submittedName>
</protein>
<accession>A0A4R4WTC9</accession>
<comment type="caution">
    <text evidence="1">The sequence shown here is derived from an EMBL/GenBank/DDBJ whole genome shotgun (WGS) entry which is preliminary data.</text>
</comment>
<dbReference type="RefSeq" id="WP_132323045.1">
    <property type="nucleotide sequence ID" value="NZ_SMKR01000098.1"/>
</dbReference>
<dbReference type="EMBL" id="SMKR01000098">
    <property type="protein sequence ID" value="TDD20870.1"/>
    <property type="molecule type" value="Genomic_DNA"/>
</dbReference>
<dbReference type="Proteomes" id="UP000295172">
    <property type="component" value="Unassembled WGS sequence"/>
</dbReference>
<keyword evidence="1" id="KW-0223">Dioxygenase</keyword>
<gene>
    <name evidence="1" type="ORF">E1218_21875</name>
</gene>
<dbReference type="Gene3D" id="2.60.120.620">
    <property type="entry name" value="q2cbj1_9rhob like domain"/>
    <property type="match status" value="1"/>
</dbReference>
<name>A0A4R4WTC9_9ACTN</name>
<proteinExistence type="predicted"/>
<dbReference type="InterPro" id="IPR008775">
    <property type="entry name" value="Phytyl_CoA_dOase-like"/>
</dbReference>
<dbReference type="Pfam" id="PF05721">
    <property type="entry name" value="PhyH"/>
    <property type="match status" value="1"/>
</dbReference>
<keyword evidence="1" id="KW-0560">Oxidoreductase</keyword>
<reference evidence="1 2" key="1">
    <citation type="submission" date="2019-02" db="EMBL/GenBank/DDBJ databases">
        <title>Draft genome sequences of novel Actinobacteria.</title>
        <authorList>
            <person name="Sahin N."/>
            <person name="Ay H."/>
            <person name="Saygin H."/>
        </authorList>
    </citation>
    <scope>NUCLEOTIDE SEQUENCE [LARGE SCALE GENOMIC DNA]</scope>
    <source>
        <strain evidence="1 2">16K104</strain>
    </source>
</reference>
<dbReference type="PANTHER" id="PTHR20883">
    <property type="entry name" value="PHYTANOYL-COA DIOXYGENASE DOMAIN CONTAINING 1"/>
    <property type="match status" value="1"/>
</dbReference>
<dbReference type="OrthoDB" id="9814777at2"/>
<dbReference type="AlphaFoldDB" id="A0A4R4WTC9"/>
<dbReference type="GO" id="GO:0005506">
    <property type="term" value="F:iron ion binding"/>
    <property type="evidence" value="ECO:0007669"/>
    <property type="project" value="UniProtKB-ARBA"/>
</dbReference>
<dbReference type="SUPFAM" id="SSF51197">
    <property type="entry name" value="Clavaminate synthase-like"/>
    <property type="match status" value="1"/>
</dbReference>
<evidence type="ECO:0000313" key="1">
    <source>
        <dbReference type="EMBL" id="TDD20870.1"/>
    </source>
</evidence>
<evidence type="ECO:0000313" key="2">
    <source>
        <dbReference type="Proteomes" id="UP000295172"/>
    </source>
</evidence>